<accession>A0ABS4WEW5</accession>
<evidence type="ECO:0000256" key="1">
    <source>
        <dbReference type="SAM" id="MobiDB-lite"/>
    </source>
</evidence>
<evidence type="ECO:0000313" key="2">
    <source>
        <dbReference type="EMBL" id="MBP2374710.1"/>
    </source>
</evidence>
<sequence>MDESTQDHGSSVAGRGTVLHRGAATADAAAGSGGPP</sequence>
<keyword evidence="3" id="KW-1185">Reference proteome</keyword>
<reference evidence="2 3" key="1">
    <citation type="submission" date="2021-03" db="EMBL/GenBank/DDBJ databases">
        <title>Sequencing the genomes of 1000 actinobacteria strains.</title>
        <authorList>
            <person name="Klenk H.-P."/>
        </authorList>
    </citation>
    <scope>NUCLEOTIDE SEQUENCE [LARGE SCALE GENOMIC DNA]</scope>
    <source>
        <strain evidence="2 3">DSM 15454</strain>
    </source>
</reference>
<dbReference type="Proteomes" id="UP000766570">
    <property type="component" value="Unassembled WGS sequence"/>
</dbReference>
<proteinExistence type="predicted"/>
<evidence type="ECO:0000313" key="3">
    <source>
        <dbReference type="Proteomes" id="UP000766570"/>
    </source>
</evidence>
<feature type="region of interest" description="Disordered" evidence="1">
    <location>
        <begin position="1"/>
        <end position="36"/>
    </location>
</feature>
<comment type="caution">
    <text evidence="2">The sequence shown here is derived from an EMBL/GenBank/DDBJ whole genome shotgun (WGS) entry which is preliminary data.</text>
</comment>
<protein>
    <submittedName>
        <fullName evidence="2">Uncharacterized protein</fullName>
    </submittedName>
</protein>
<gene>
    <name evidence="2" type="ORF">JOF46_002622</name>
</gene>
<dbReference type="EMBL" id="JAGIOE010000001">
    <property type="protein sequence ID" value="MBP2374710.1"/>
    <property type="molecule type" value="Genomic_DNA"/>
</dbReference>
<name>A0ABS4WEW5_9MICC</name>
<organism evidence="2 3">
    <name type="scientific">Paeniglutamicibacter psychrophenolicus</name>
    <dbReference type="NCBI Taxonomy" id="257454"/>
    <lineage>
        <taxon>Bacteria</taxon>
        <taxon>Bacillati</taxon>
        <taxon>Actinomycetota</taxon>
        <taxon>Actinomycetes</taxon>
        <taxon>Micrococcales</taxon>
        <taxon>Micrococcaceae</taxon>
        <taxon>Paeniglutamicibacter</taxon>
    </lineage>
</organism>